<comment type="caution">
    <text evidence="1">The sequence shown here is derived from an EMBL/GenBank/DDBJ whole genome shotgun (WGS) entry which is preliminary data.</text>
</comment>
<accession>A0A2M6T0X0</accession>
<dbReference type="AlphaFoldDB" id="A0A2M6T0X0"/>
<organism evidence="1 2">
    <name type="scientific">Candidatus Nealsonbacteria bacterium CG08_land_8_20_14_0_20_43_11</name>
    <dbReference type="NCBI Taxonomy" id="1974706"/>
    <lineage>
        <taxon>Bacteria</taxon>
        <taxon>Candidatus Nealsoniibacteriota</taxon>
    </lineage>
</organism>
<dbReference type="Proteomes" id="UP000229390">
    <property type="component" value="Unassembled WGS sequence"/>
</dbReference>
<name>A0A2M6T0X0_9BACT</name>
<evidence type="ECO:0000313" key="2">
    <source>
        <dbReference type="Proteomes" id="UP000229390"/>
    </source>
</evidence>
<reference evidence="2" key="1">
    <citation type="submission" date="2017-09" db="EMBL/GenBank/DDBJ databases">
        <title>Depth-based differentiation of microbial function through sediment-hosted aquifers and enrichment of novel symbionts in the deep terrestrial subsurface.</title>
        <authorList>
            <person name="Probst A.J."/>
            <person name="Ladd B."/>
            <person name="Jarett J.K."/>
            <person name="Geller-Mcgrath D.E."/>
            <person name="Sieber C.M.K."/>
            <person name="Emerson J.B."/>
            <person name="Anantharaman K."/>
            <person name="Thomas B.C."/>
            <person name="Malmstrom R."/>
            <person name="Stieglmeier M."/>
            <person name="Klingl A."/>
            <person name="Woyke T."/>
            <person name="Ryan C.M."/>
            <person name="Banfield J.F."/>
        </authorList>
    </citation>
    <scope>NUCLEOTIDE SEQUENCE [LARGE SCALE GENOMIC DNA]</scope>
</reference>
<protein>
    <submittedName>
        <fullName evidence="1">Uncharacterized protein</fullName>
    </submittedName>
</protein>
<proteinExistence type="predicted"/>
<evidence type="ECO:0000313" key="1">
    <source>
        <dbReference type="EMBL" id="PIS38888.1"/>
    </source>
</evidence>
<dbReference type="EMBL" id="PEYE01000026">
    <property type="protein sequence ID" value="PIS38888.1"/>
    <property type="molecule type" value="Genomic_DNA"/>
</dbReference>
<gene>
    <name evidence="1" type="ORF">COT34_01455</name>
</gene>
<sequence>MKKRIFIILLILFFGAAFLILSLELLSRKCPHIARKERPDCGYLIKKYTTGRSDSLRNENFMPSPEPNDFELDDVVRKRIIEVEEKDMGSLNGIACGSYGFVSVELPYFAKKYVKDHEAFHLIGYDNEKTVNYKAGSRHPIGLIQTIFYSVFSNFKGRKMTEYPCIIGNLWNTFKIYF</sequence>